<proteinExistence type="predicted"/>
<keyword evidence="2" id="KW-1185">Reference proteome</keyword>
<accession>A0ABD0JBQ1</accession>
<dbReference type="AlphaFoldDB" id="A0ABD0JBQ1"/>
<protein>
    <submittedName>
        <fullName evidence="1">Uncharacterized protein</fullName>
    </submittedName>
</protein>
<dbReference type="EMBL" id="JACVVK020000517">
    <property type="protein sequence ID" value="KAK7469463.1"/>
    <property type="molecule type" value="Genomic_DNA"/>
</dbReference>
<comment type="caution">
    <text evidence="1">The sequence shown here is derived from an EMBL/GenBank/DDBJ whole genome shotgun (WGS) entry which is preliminary data.</text>
</comment>
<organism evidence="1 2">
    <name type="scientific">Batillaria attramentaria</name>
    <dbReference type="NCBI Taxonomy" id="370345"/>
    <lineage>
        <taxon>Eukaryota</taxon>
        <taxon>Metazoa</taxon>
        <taxon>Spiralia</taxon>
        <taxon>Lophotrochozoa</taxon>
        <taxon>Mollusca</taxon>
        <taxon>Gastropoda</taxon>
        <taxon>Caenogastropoda</taxon>
        <taxon>Sorbeoconcha</taxon>
        <taxon>Cerithioidea</taxon>
        <taxon>Batillariidae</taxon>
        <taxon>Batillaria</taxon>
    </lineage>
</organism>
<evidence type="ECO:0000313" key="2">
    <source>
        <dbReference type="Proteomes" id="UP001519460"/>
    </source>
</evidence>
<sequence>MSTTEILSLVKENRLLDFFEEELREVTDVFNKTATITQKCEDGSYTEEFSDHVESIRQVYYEESFEKLPYKAKRGCQKMIGDKLAESGSVAVLCKVTAEELQSGRYLFPDEQVRSKFASNAKRGYFRHLEFHRCLLKRGLCRARGWLSGASASKKSSKNGAKNT</sequence>
<gene>
    <name evidence="1" type="ORF">BaRGS_00036529</name>
</gene>
<dbReference type="Proteomes" id="UP001519460">
    <property type="component" value="Unassembled WGS sequence"/>
</dbReference>
<reference evidence="1 2" key="1">
    <citation type="journal article" date="2023" name="Sci. Data">
        <title>Genome assembly of the Korean intertidal mud-creeper Batillaria attramentaria.</title>
        <authorList>
            <person name="Patra A.K."/>
            <person name="Ho P.T."/>
            <person name="Jun S."/>
            <person name="Lee S.J."/>
            <person name="Kim Y."/>
            <person name="Won Y.J."/>
        </authorList>
    </citation>
    <scope>NUCLEOTIDE SEQUENCE [LARGE SCALE GENOMIC DNA]</scope>
    <source>
        <strain evidence="1">Wonlab-2016</strain>
    </source>
</reference>
<name>A0ABD0JBQ1_9CAEN</name>
<evidence type="ECO:0000313" key="1">
    <source>
        <dbReference type="EMBL" id="KAK7469463.1"/>
    </source>
</evidence>